<feature type="transmembrane region" description="Helical" evidence="2">
    <location>
        <begin position="6"/>
        <end position="37"/>
    </location>
</feature>
<dbReference type="Proteomes" id="UP000539957">
    <property type="component" value="Unassembled WGS sequence"/>
</dbReference>
<dbReference type="GO" id="GO:0016020">
    <property type="term" value="C:membrane"/>
    <property type="evidence" value="ECO:0007669"/>
    <property type="project" value="InterPro"/>
</dbReference>
<comment type="caution">
    <text evidence="3">The sequence shown here is derived from an EMBL/GenBank/DDBJ whole genome shotgun (WGS) entry which is preliminary data.</text>
</comment>
<accession>A0A7W7IML1</accession>
<evidence type="ECO:0000313" key="4">
    <source>
        <dbReference type="Proteomes" id="UP000539957"/>
    </source>
</evidence>
<evidence type="ECO:0000256" key="1">
    <source>
        <dbReference type="ARBA" id="ARBA00010894"/>
    </source>
</evidence>
<reference evidence="3 4" key="1">
    <citation type="submission" date="2020-08" db="EMBL/GenBank/DDBJ databases">
        <title>Functional genomics of gut bacteria from endangered species of beetles.</title>
        <authorList>
            <person name="Carlos-Shanley C."/>
        </authorList>
    </citation>
    <scope>NUCLEOTIDE SEQUENCE [LARGE SCALE GENOMIC DNA]</scope>
    <source>
        <strain evidence="3 4">S00123</strain>
    </source>
</reference>
<protein>
    <submittedName>
        <fullName evidence="3">YggT family protein</fullName>
    </submittedName>
</protein>
<dbReference type="PANTHER" id="PTHR33219:SF14">
    <property type="entry name" value="PROTEIN COFACTOR ASSEMBLY OF COMPLEX C SUBUNIT B CCB3, CHLOROPLASTIC-RELATED"/>
    <property type="match status" value="1"/>
</dbReference>
<dbReference type="Pfam" id="PF02325">
    <property type="entry name" value="CCB3_YggT"/>
    <property type="match status" value="1"/>
</dbReference>
<keyword evidence="2" id="KW-0472">Membrane</keyword>
<dbReference type="PANTHER" id="PTHR33219">
    <property type="entry name" value="YLMG HOMOLOG PROTEIN 2, CHLOROPLASTIC"/>
    <property type="match status" value="1"/>
</dbReference>
<dbReference type="RefSeq" id="WP_184267383.1">
    <property type="nucleotide sequence ID" value="NZ_JACHKY010000001.1"/>
</dbReference>
<dbReference type="AlphaFoldDB" id="A0A7W7IML1"/>
<keyword evidence="2" id="KW-0812">Transmembrane</keyword>
<evidence type="ECO:0000313" key="3">
    <source>
        <dbReference type="EMBL" id="MBB4797136.1"/>
    </source>
</evidence>
<proteinExistence type="inferred from homology"/>
<dbReference type="EMBL" id="JACHKY010000001">
    <property type="protein sequence ID" value="MBB4797136.1"/>
    <property type="molecule type" value="Genomic_DNA"/>
</dbReference>
<comment type="similarity">
    <text evidence="1">Belongs to the YggT family.</text>
</comment>
<evidence type="ECO:0000256" key="2">
    <source>
        <dbReference type="SAM" id="Phobius"/>
    </source>
</evidence>
<organism evidence="3 4">
    <name type="scientific">Brevundimonas bullata</name>
    <dbReference type="NCBI Taxonomy" id="13160"/>
    <lineage>
        <taxon>Bacteria</taxon>
        <taxon>Pseudomonadati</taxon>
        <taxon>Pseudomonadota</taxon>
        <taxon>Alphaproteobacteria</taxon>
        <taxon>Caulobacterales</taxon>
        <taxon>Caulobacteraceae</taxon>
        <taxon>Brevundimonas</taxon>
    </lineage>
</organism>
<sequence>MGIGAGVIGFIFFLIGALLQLLLFAIIANAILSWLFAFDVINYRNRFVAQVAEFLDRFTGPVLAPLRRIIPPLGGMDLTPIVALLIIQGVQGYLLPPLHVAALGLVGAY</sequence>
<dbReference type="InterPro" id="IPR003425">
    <property type="entry name" value="CCB3/YggT"/>
</dbReference>
<name>A0A7W7IML1_9CAUL</name>
<gene>
    <name evidence="3" type="ORF">HNP32_000850</name>
</gene>
<keyword evidence="2" id="KW-1133">Transmembrane helix</keyword>
<keyword evidence="4" id="KW-1185">Reference proteome</keyword>